<proteinExistence type="predicted"/>
<dbReference type="OrthoDB" id="5186at2759"/>
<evidence type="ECO:0008006" key="3">
    <source>
        <dbReference type="Google" id="ProtNLM"/>
    </source>
</evidence>
<protein>
    <recommendedName>
        <fullName evidence="3">ATPase dynein-related AAA domain-containing protein</fullName>
    </recommendedName>
</protein>
<dbReference type="AlphaFoldDB" id="A0A0L0F5T2"/>
<dbReference type="GeneID" id="25915955"/>
<organism evidence="1 2">
    <name type="scientific">Sphaeroforma arctica JP610</name>
    <dbReference type="NCBI Taxonomy" id="667725"/>
    <lineage>
        <taxon>Eukaryota</taxon>
        <taxon>Ichthyosporea</taxon>
        <taxon>Ichthyophonida</taxon>
        <taxon>Sphaeroforma</taxon>
    </lineage>
</organism>
<dbReference type="GO" id="GO:0005737">
    <property type="term" value="C:cytoplasm"/>
    <property type="evidence" value="ECO:0007669"/>
    <property type="project" value="TreeGrafter"/>
</dbReference>
<evidence type="ECO:0000313" key="2">
    <source>
        <dbReference type="Proteomes" id="UP000054560"/>
    </source>
</evidence>
<feature type="non-terminal residue" evidence="1">
    <location>
        <position position="77"/>
    </location>
</feature>
<dbReference type="Proteomes" id="UP000054560">
    <property type="component" value="Unassembled WGS sequence"/>
</dbReference>
<dbReference type="eggNOG" id="KOG1808">
    <property type="taxonomic scope" value="Eukaryota"/>
</dbReference>
<name>A0A0L0F5T2_9EUKA</name>
<dbReference type="STRING" id="667725.A0A0L0F5T2"/>
<gene>
    <name evidence="1" type="ORF">SARC_15451</name>
</gene>
<dbReference type="InterPro" id="IPR039891">
    <property type="entry name" value="VWA8"/>
</dbReference>
<dbReference type="RefSeq" id="XP_014145901.1">
    <property type="nucleotide sequence ID" value="XM_014290426.1"/>
</dbReference>
<dbReference type="PANTHER" id="PTHR21610:SF9">
    <property type="entry name" value="VON WILLEBRAND FACTOR A DOMAIN-CONTAINING PROTEIN 8"/>
    <property type="match status" value="1"/>
</dbReference>
<evidence type="ECO:0000313" key="1">
    <source>
        <dbReference type="EMBL" id="KNC71999.1"/>
    </source>
</evidence>
<accession>A0A0L0F5T2</accession>
<dbReference type="PANTHER" id="PTHR21610">
    <property type="entry name" value="VON WILLEBRAND FACTOR A DOMAIN-CONTAINING PROTEIN 8"/>
    <property type="match status" value="1"/>
</dbReference>
<dbReference type="EMBL" id="KQ247735">
    <property type="protein sequence ID" value="KNC71999.1"/>
    <property type="molecule type" value="Genomic_DNA"/>
</dbReference>
<reference evidence="1 2" key="1">
    <citation type="submission" date="2011-02" db="EMBL/GenBank/DDBJ databases">
        <title>The Genome Sequence of Sphaeroforma arctica JP610.</title>
        <authorList>
            <consortium name="The Broad Institute Genome Sequencing Platform"/>
            <person name="Russ C."/>
            <person name="Cuomo C."/>
            <person name="Young S.K."/>
            <person name="Zeng Q."/>
            <person name="Gargeya S."/>
            <person name="Alvarado L."/>
            <person name="Berlin A."/>
            <person name="Chapman S.B."/>
            <person name="Chen Z."/>
            <person name="Freedman E."/>
            <person name="Gellesch M."/>
            <person name="Goldberg J."/>
            <person name="Griggs A."/>
            <person name="Gujja S."/>
            <person name="Heilman E."/>
            <person name="Heiman D."/>
            <person name="Howarth C."/>
            <person name="Mehta T."/>
            <person name="Neiman D."/>
            <person name="Pearson M."/>
            <person name="Roberts A."/>
            <person name="Saif S."/>
            <person name="Shea T."/>
            <person name="Shenoy N."/>
            <person name="Sisk P."/>
            <person name="Stolte C."/>
            <person name="Sykes S."/>
            <person name="White J."/>
            <person name="Yandava C."/>
            <person name="Burger G."/>
            <person name="Gray M.W."/>
            <person name="Holland P.W.H."/>
            <person name="King N."/>
            <person name="Lang F.B.F."/>
            <person name="Roger A.J."/>
            <person name="Ruiz-Trillo I."/>
            <person name="Haas B."/>
            <person name="Nusbaum C."/>
            <person name="Birren B."/>
        </authorList>
    </citation>
    <scope>NUCLEOTIDE SEQUENCE [LARGE SCALE GENOMIC DNA]</scope>
    <source>
        <strain evidence="1 2">JP610</strain>
    </source>
</reference>
<keyword evidence="2" id="KW-1185">Reference proteome</keyword>
<sequence length="77" mass="8721">MPALPPQTCTREYTSSYVATPSCAYTQVLVPDIVFYDNQQHTQIMSEMLKDYQLGEHILLVGNQGVGKNKVVDRFLQ</sequence>